<organism evidence="1 2">
    <name type="scientific">Microbacterium phage Caron</name>
    <dbReference type="NCBI Taxonomy" id="3028494"/>
    <lineage>
        <taxon>Viruses</taxon>
        <taxon>Duplodnaviria</taxon>
        <taxon>Heunggongvirae</taxon>
        <taxon>Uroviricota</taxon>
        <taxon>Caudoviricetes</taxon>
        <taxon>Casidaviridae</taxon>
        <taxon>Barnstormervirus</taxon>
        <taxon>Barnstormervirus caron</taxon>
    </lineage>
</organism>
<dbReference type="EMBL" id="OQ190481">
    <property type="protein sequence ID" value="WDS52105.1"/>
    <property type="molecule type" value="Genomic_DNA"/>
</dbReference>
<sequence length="35" mass="3670">MTVRVGFAVDSSGVATELLLEVRPPRVNVGTQALS</sequence>
<evidence type="ECO:0000313" key="1">
    <source>
        <dbReference type="EMBL" id="WDS52105.1"/>
    </source>
</evidence>
<reference evidence="2" key="1">
    <citation type="submission" date="2023-01" db="EMBL/GenBank/DDBJ databases">
        <authorList>
            <person name="Bendele M."/>
            <person name="Baldwin A.R."/>
            <person name="Chauncey H.A."/>
            <person name="Connelly K.A."/>
            <person name="Daniel I."/>
            <person name="Fitzgerald E.B."/>
            <person name="McKinney B.E."/>
            <person name="Murray D.M."/>
            <person name="Parshall S."/>
            <person name="Stokes L.T."/>
            <person name="Tanaka K.N."/>
            <person name="Vinson E.C."/>
            <person name="Klevikis C."/>
            <person name="Temple L."/>
            <person name="Utz L."/>
            <person name="Rinehart C.A."/>
            <person name="Garlena R.A."/>
            <person name="Russell D.A."/>
            <person name="Jacobs-Sera D."/>
            <person name="Hatfull G.F."/>
        </authorList>
    </citation>
    <scope>NUCLEOTIDE SEQUENCE [LARGE SCALE GENOMIC DNA]</scope>
</reference>
<evidence type="ECO:0000313" key="2">
    <source>
        <dbReference type="Proteomes" id="UP001219759"/>
    </source>
</evidence>
<proteinExistence type="predicted"/>
<keyword evidence="2" id="KW-1185">Reference proteome</keyword>
<accession>A0AAE9ZLK0</accession>
<protein>
    <submittedName>
        <fullName evidence="1">Uncharacterized protein</fullName>
    </submittedName>
</protein>
<dbReference type="Proteomes" id="UP001219759">
    <property type="component" value="Segment"/>
</dbReference>
<name>A0AAE9ZLK0_9CAUD</name>
<gene>
    <name evidence="1" type="primary">79</name>
    <name evidence="1" type="ORF">SEA_CARON_79</name>
</gene>